<evidence type="ECO:0000256" key="1">
    <source>
        <dbReference type="SAM" id="MobiDB-lite"/>
    </source>
</evidence>
<accession>A0A225VLH6</accession>
<evidence type="ECO:0000313" key="2">
    <source>
        <dbReference type="EMBL" id="OWZ06386.1"/>
    </source>
</evidence>
<evidence type="ECO:0000313" key="3">
    <source>
        <dbReference type="Proteomes" id="UP000198211"/>
    </source>
</evidence>
<proteinExistence type="predicted"/>
<dbReference type="AlphaFoldDB" id="A0A225VLH6"/>
<keyword evidence="3" id="KW-1185">Reference proteome</keyword>
<feature type="region of interest" description="Disordered" evidence="1">
    <location>
        <begin position="157"/>
        <end position="178"/>
    </location>
</feature>
<feature type="compositionally biased region" description="Basic and acidic residues" evidence="1">
    <location>
        <begin position="157"/>
        <end position="173"/>
    </location>
</feature>
<gene>
    <name evidence="2" type="ORF">PHMEG_00021366</name>
</gene>
<organism evidence="2 3">
    <name type="scientific">Phytophthora megakarya</name>
    <dbReference type="NCBI Taxonomy" id="4795"/>
    <lineage>
        <taxon>Eukaryota</taxon>
        <taxon>Sar</taxon>
        <taxon>Stramenopiles</taxon>
        <taxon>Oomycota</taxon>
        <taxon>Peronosporomycetes</taxon>
        <taxon>Peronosporales</taxon>
        <taxon>Peronosporaceae</taxon>
        <taxon>Phytophthora</taxon>
    </lineage>
</organism>
<protein>
    <submittedName>
        <fullName evidence="2">Uncharacterized protein</fullName>
    </submittedName>
</protein>
<dbReference type="EMBL" id="NBNE01003985">
    <property type="protein sequence ID" value="OWZ06386.1"/>
    <property type="molecule type" value="Genomic_DNA"/>
</dbReference>
<name>A0A225VLH6_9STRA</name>
<comment type="caution">
    <text evidence="2">The sequence shown here is derived from an EMBL/GenBank/DDBJ whole genome shotgun (WGS) entry which is preliminary data.</text>
</comment>
<sequence>MATASRMFKSFICRHPSRTDGHLLKRLGPRDLTFKHFRESTEFDTLEDGSSSVNFSSDFSPSAVLPSASAQYSSYEDTLNIIDDLGTMVQEVWYDHMRKPTLRLLEFVAKNKSPDPGNMPSRVRLTLLYMNKMIDYQSPQWMMALISVLTQEADVGKDKRQVNGRRDQEERREKPRRSAIPYSIRRLIPL</sequence>
<reference evidence="3" key="1">
    <citation type="submission" date="2017-03" db="EMBL/GenBank/DDBJ databases">
        <title>Phytopthora megakarya and P. palmivora, two closely related causual agents of cacao black pod achieved similar genome size and gene model numbers by different mechanisms.</title>
        <authorList>
            <person name="Ali S."/>
            <person name="Shao J."/>
            <person name="Larry D.J."/>
            <person name="Kronmiller B."/>
            <person name="Shen D."/>
            <person name="Strem M.D."/>
            <person name="Melnick R.L."/>
            <person name="Guiltinan M.J."/>
            <person name="Tyler B.M."/>
            <person name="Meinhardt L.W."/>
            <person name="Bailey B.A."/>
        </authorList>
    </citation>
    <scope>NUCLEOTIDE SEQUENCE [LARGE SCALE GENOMIC DNA]</scope>
    <source>
        <strain evidence="3">zdho120</strain>
    </source>
</reference>
<dbReference type="STRING" id="4795.A0A225VLH6"/>
<dbReference type="Proteomes" id="UP000198211">
    <property type="component" value="Unassembled WGS sequence"/>
</dbReference>